<dbReference type="EMBL" id="SODO01000013">
    <property type="protein sequence ID" value="TDW56871.1"/>
    <property type="molecule type" value="Genomic_DNA"/>
</dbReference>
<dbReference type="NCBIfam" id="NF006976">
    <property type="entry name" value="PRK09449.1"/>
    <property type="match status" value="1"/>
</dbReference>
<dbReference type="SFLD" id="SFLDS00003">
    <property type="entry name" value="Haloacid_Dehalogenase"/>
    <property type="match status" value="1"/>
</dbReference>
<evidence type="ECO:0000313" key="4">
    <source>
        <dbReference type="Proteomes" id="UP000295058"/>
    </source>
</evidence>
<dbReference type="PANTHER" id="PTHR47478:SF1">
    <property type="entry name" value="PYRIMIDINE 5'-NUCLEOTIDASE YJJG"/>
    <property type="match status" value="1"/>
</dbReference>
<dbReference type="Proteomes" id="UP000243640">
    <property type="component" value="Unassembled WGS sequence"/>
</dbReference>
<proteinExistence type="predicted"/>
<dbReference type="AlphaFoldDB" id="A0A235CG54"/>
<evidence type="ECO:0000313" key="2">
    <source>
        <dbReference type="EMBL" id="TDW56871.1"/>
    </source>
</evidence>
<dbReference type="Gene3D" id="1.10.150.240">
    <property type="entry name" value="Putative phosphatase, domain 2"/>
    <property type="match status" value="1"/>
</dbReference>
<dbReference type="InterPro" id="IPR052550">
    <property type="entry name" value="Pyrimidine_5'-ntase_YjjG"/>
</dbReference>
<evidence type="ECO:0000313" key="1">
    <source>
        <dbReference type="EMBL" id="OYD23591.1"/>
    </source>
</evidence>
<dbReference type="InterPro" id="IPR023198">
    <property type="entry name" value="PGP-like_dom2"/>
</dbReference>
<dbReference type="EMBL" id="NQJF01000009">
    <property type="protein sequence ID" value="OYD23591.1"/>
    <property type="molecule type" value="Genomic_DNA"/>
</dbReference>
<dbReference type="NCBIfam" id="TIGR02254">
    <property type="entry name" value="YjjG_YfnB"/>
    <property type="match status" value="1"/>
</dbReference>
<gene>
    <name evidence="1" type="ORF">B6S09_11640</name>
    <name evidence="2" type="ORF">LY04_02883</name>
</gene>
<dbReference type="SUPFAM" id="SSF56784">
    <property type="entry name" value="HAD-like"/>
    <property type="match status" value="1"/>
</dbReference>
<dbReference type="SFLD" id="SFLDG01129">
    <property type="entry name" value="C1.5:_HAD__Beta-PGM__Phosphata"/>
    <property type="match status" value="1"/>
</dbReference>
<name>A0A235CG54_9GAMM</name>
<dbReference type="GO" id="GO:0008253">
    <property type="term" value="F:5'-nucleotidase activity"/>
    <property type="evidence" value="ECO:0007669"/>
    <property type="project" value="InterPro"/>
</dbReference>
<comment type="caution">
    <text evidence="1">The sequence shown here is derived from an EMBL/GenBank/DDBJ whole genome shotgun (WGS) entry which is preliminary data.</text>
</comment>
<dbReference type="PANTHER" id="PTHR47478">
    <property type="match status" value="1"/>
</dbReference>
<dbReference type="NCBIfam" id="TIGR01509">
    <property type="entry name" value="HAD-SF-IA-v3"/>
    <property type="match status" value="1"/>
</dbReference>
<dbReference type="RefSeq" id="WP_094278663.1">
    <property type="nucleotide sequence ID" value="NZ_NQJF01000009.1"/>
</dbReference>
<dbReference type="InterPro" id="IPR036412">
    <property type="entry name" value="HAD-like_sf"/>
</dbReference>
<organism evidence="1 3">
    <name type="scientific">Oceanimonas baumannii</name>
    <dbReference type="NCBI Taxonomy" id="129578"/>
    <lineage>
        <taxon>Bacteria</taxon>
        <taxon>Pseudomonadati</taxon>
        <taxon>Pseudomonadota</taxon>
        <taxon>Gammaproteobacteria</taxon>
        <taxon>Aeromonadales</taxon>
        <taxon>Aeromonadaceae</taxon>
        <taxon>Oceanimonas</taxon>
    </lineage>
</organism>
<accession>A0A235CG54</accession>
<dbReference type="InterPro" id="IPR011951">
    <property type="entry name" value="HAD-SF_hydro_IA_YjjG/PynA"/>
</dbReference>
<dbReference type="InterPro" id="IPR006439">
    <property type="entry name" value="HAD-SF_hydro_IA"/>
</dbReference>
<evidence type="ECO:0000313" key="3">
    <source>
        <dbReference type="Proteomes" id="UP000243640"/>
    </source>
</evidence>
<keyword evidence="4" id="KW-1185">Reference proteome</keyword>
<sequence>MRYDWILFDADDTLFHFDAFTGLKRMFTRFDVHFDEQAFVHFQTQSEPLWVAYQNGDIGAAELRHRRFAPWAERLTVTTDHLNDMFMSTMVEVCSLLPGAGDLIASLQGKAHLGIITNGFASMQQARLQRAGWQHTFSPLVISEEVGVAKPHKDIFEHALALMGQPDRERVLMVGDNPHSDILGGLNAGLHTCWLNTQGAPAPKGITPHHQVASLSQLQEWLLEA</sequence>
<keyword evidence="2" id="KW-0378">Hydrolase</keyword>
<reference evidence="1 3" key="1">
    <citation type="submission" date="2017-08" db="EMBL/GenBank/DDBJ databases">
        <title>Draft Genome Sequence of the Marine Bacterium Oceanimonas baumannii ATCC 700832.</title>
        <authorList>
            <person name="Mcclelland W.D."/>
            <person name="Brennan M.A."/>
            <person name="Trachtenberg A.M."/>
            <person name="Maclea K.S."/>
        </authorList>
    </citation>
    <scope>NUCLEOTIDE SEQUENCE [LARGE SCALE GENOMIC DNA]</scope>
    <source>
        <strain evidence="1 3">ATCC 700832</strain>
    </source>
</reference>
<dbReference type="InterPro" id="IPR023214">
    <property type="entry name" value="HAD_sf"/>
</dbReference>
<dbReference type="NCBIfam" id="TIGR01549">
    <property type="entry name" value="HAD-SF-IA-v1"/>
    <property type="match status" value="1"/>
</dbReference>
<dbReference type="Pfam" id="PF00702">
    <property type="entry name" value="Hydrolase"/>
    <property type="match status" value="1"/>
</dbReference>
<dbReference type="Proteomes" id="UP000295058">
    <property type="component" value="Unassembled WGS sequence"/>
</dbReference>
<dbReference type="Gene3D" id="3.40.50.1000">
    <property type="entry name" value="HAD superfamily/HAD-like"/>
    <property type="match status" value="1"/>
</dbReference>
<protein>
    <submittedName>
        <fullName evidence="2">Hydrolase of the HAD superfamily</fullName>
    </submittedName>
    <submittedName>
        <fullName evidence="1">Noncanonical pyrimidine nucleotidase, YjjG family</fullName>
    </submittedName>
</protein>
<dbReference type="OrthoDB" id="148966at2"/>
<reference evidence="2 4" key="2">
    <citation type="submission" date="2019-03" db="EMBL/GenBank/DDBJ databases">
        <title>Genomic Encyclopedia of Archaeal and Bacterial Type Strains, Phase II (KMG-II): from individual species to whole genera.</title>
        <authorList>
            <person name="Goeker M."/>
        </authorList>
    </citation>
    <scope>NUCLEOTIDE SEQUENCE [LARGE SCALE GENOMIC DNA]</scope>
    <source>
        <strain evidence="2 4">DSM 15594</strain>
    </source>
</reference>